<gene>
    <name evidence="2" type="ORF">PCOR1329_LOCUS39834</name>
</gene>
<evidence type="ECO:0000256" key="1">
    <source>
        <dbReference type="SAM" id="MobiDB-lite"/>
    </source>
</evidence>
<dbReference type="EMBL" id="CAUYUJ010014813">
    <property type="protein sequence ID" value="CAK0846281.1"/>
    <property type="molecule type" value="Genomic_DNA"/>
</dbReference>
<accession>A0ABN9TJY4</accession>
<feature type="region of interest" description="Disordered" evidence="1">
    <location>
        <begin position="249"/>
        <end position="274"/>
    </location>
</feature>
<sequence length="365" mass="39232">MCVPEHILGPELVCAAEFADLPKLLPRIDDCTSTSCRGCRRHPWHRGKRRTSLGAEEDEARQPDAAAQERPQQNRVAVGGGPKLFNLADLGWDECDAQCDDTFITSLGLKLAAKMRGRAKAWIKETGKMRQTRSKSEAEAEISAMGAIMVSCFAGIYEGLVGDGAAVGRAGVAKLQEVGKEMEKLSVAEMGELVPMAKGGANVVLAFSNCRNMASALEALVQALDPPVPILTTALSEAALALLRATAGRPREPRDGLSRAPGHAIVPPGRRARCRQEQRRLARRAAARLRGVAGGGPALPRRAGRPRQRPGRPRPREAGGPMDVLRRAARGPVRPARGRGGESHRAGGRRLFRLHDPAPEQALRQ</sequence>
<comment type="caution">
    <text evidence="2">The sequence shown here is derived from an EMBL/GenBank/DDBJ whole genome shotgun (WGS) entry which is preliminary data.</text>
</comment>
<reference evidence="2" key="1">
    <citation type="submission" date="2023-10" db="EMBL/GenBank/DDBJ databases">
        <authorList>
            <person name="Chen Y."/>
            <person name="Shah S."/>
            <person name="Dougan E. K."/>
            <person name="Thang M."/>
            <person name="Chan C."/>
        </authorList>
    </citation>
    <scope>NUCLEOTIDE SEQUENCE [LARGE SCALE GENOMIC DNA]</scope>
</reference>
<evidence type="ECO:0000313" key="2">
    <source>
        <dbReference type="EMBL" id="CAK0846281.1"/>
    </source>
</evidence>
<name>A0ABN9TJY4_9DINO</name>
<protein>
    <submittedName>
        <fullName evidence="2">Uncharacterized protein</fullName>
    </submittedName>
</protein>
<feature type="region of interest" description="Disordered" evidence="1">
    <location>
        <begin position="43"/>
        <end position="73"/>
    </location>
</feature>
<keyword evidence="3" id="KW-1185">Reference proteome</keyword>
<evidence type="ECO:0000313" key="3">
    <source>
        <dbReference type="Proteomes" id="UP001189429"/>
    </source>
</evidence>
<organism evidence="2 3">
    <name type="scientific">Prorocentrum cordatum</name>
    <dbReference type="NCBI Taxonomy" id="2364126"/>
    <lineage>
        <taxon>Eukaryota</taxon>
        <taxon>Sar</taxon>
        <taxon>Alveolata</taxon>
        <taxon>Dinophyceae</taxon>
        <taxon>Prorocentrales</taxon>
        <taxon>Prorocentraceae</taxon>
        <taxon>Prorocentrum</taxon>
    </lineage>
</organism>
<dbReference type="Proteomes" id="UP001189429">
    <property type="component" value="Unassembled WGS sequence"/>
</dbReference>
<feature type="non-terminal residue" evidence="2">
    <location>
        <position position="365"/>
    </location>
</feature>
<feature type="compositionally biased region" description="Basic residues" evidence="1">
    <location>
        <begin position="302"/>
        <end position="313"/>
    </location>
</feature>
<feature type="region of interest" description="Disordered" evidence="1">
    <location>
        <begin position="287"/>
        <end position="365"/>
    </location>
</feature>
<proteinExistence type="predicted"/>